<accession>A0AAD5Q9B7</accession>
<protein>
    <submittedName>
        <fullName evidence="3">Uncharacterized protein</fullName>
    </submittedName>
</protein>
<dbReference type="EMBL" id="JAKCXM010000222">
    <property type="protein sequence ID" value="KAJ0398262.1"/>
    <property type="molecule type" value="Genomic_DNA"/>
</dbReference>
<evidence type="ECO:0000256" key="1">
    <source>
        <dbReference type="SAM" id="MobiDB-lite"/>
    </source>
</evidence>
<comment type="caution">
    <text evidence="3">The sequence shown here is derived from an EMBL/GenBank/DDBJ whole genome shotgun (WGS) entry which is preliminary data.</text>
</comment>
<dbReference type="Proteomes" id="UP001209570">
    <property type="component" value="Unassembled WGS sequence"/>
</dbReference>
<gene>
    <name evidence="3" type="ORF">P43SY_003163</name>
</gene>
<keyword evidence="4" id="KW-1185">Reference proteome</keyword>
<keyword evidence="2" id="KW-0732">Signal</keyword>
<feature type="signal peptide" evidence="2">
    <location>
        <begin position="1"/>
        <end position="24"/>
    </location>
</feature>
<dbReference type="AlphaFoldDB" id="A0AAD5Q9B7"/>
<proteinExistence type="predicted"/>
<evidence type="ECO:0000313" key="3">
    <source>
        <dbReference type="EMBL" id="KAJ0398262.1"/>
    </source>
</evidence>
<sequence>MVMTTTKSLLTVAVAATVMTTVNAHGQMTMPKAQFGGGDPTSFVTTISSSKLQAPSGMSFTTSPEANTKAFTAAIKASSFKTLRDFIEQNSQPGECGKSVVGAPQPLPDMVEWSHGSGEGFTPSHEGPCEVWCDDKQVFHDDNCARNYPQAPARLPYEKAKCAGASKLTIYWLALHSSEWQVYKNCAALQGGSGPAPGPAPSSAPAPGPAPSSAPRPSTSPSPSRAPSPGGDDEDCDDDLPIAGDDDCDDLPEPDCDDDLPVKGDDIGGESNYDKFKQGINFRSIEDGEGEDAPGQVVPEDY</sequence>
<feature type="compositionally biased region" description="Pro residues" evidence="1">
    <location>
        <begin position="196"/>
        <end position="226"/>
    </location>
</feature>
<evidence type="ECO:0000313" key="4">
    <source>
        <dbReference type="Proteomes" id="UP001209570"/>
    </source>
</evidence>
<feature type="region of interest" description="Disordered" evidence="1">
    <location>
        <begin position="191"/>
        <end position="302"/>
    </location>
</feature>
<feature type="compositionally biased region" description="Basic and acidic residues" evidence="1">
    <location>
        <begin position="260"/>
        <end position="277"/>
    </location>
</feature>
<organism evidence="3 4">
    <name type="scientific">Pythium insidiosum</name>
    <name type="common">Pythiosis disease agent</name>
    <dbReference type="NCBI Taxonomy" id="114742"/>
    <lineage>
        <taxon>Eukaryota</taxon>
        <taxon>Sar</taxon>
        <taxon>Stramenopiles</taxon>
        <taxon>Oomycota</taxon>
        <taxon>Peronosporomycetes</taxon>
        <taxon>Pythiales</taxon>
        <taxon>Pythiaceae</taxon>
        <taxon>Pythium</taxon>
    </lineage>
</organism>
<evidence type="ECO:0000256" key="2">
    <source>
        <dbReference type="SAM" id="SignalP"/>
    </source>
</evidence>
<name>A0AAD5Q9B7_PYTIN</name>
<feature type="compositionally biased region" description="Acidic residues" evidence="1">
    <location>
        <begin position="231"/>
        <end position="259"/>
    </location>
</feature>
<reference evidence="3" key="1">
    <citation type="submission" date="2021-12" db="EMBL/GenBank/DDBJ databases">
        <title>Prjna785345.</title>
        <authorList>
            <person name="Rujirawat T."/>
            <person name="Krajaejun T."/>
        </authorList>
    </citation>
    <scope>NUCLEOTIDE SEQUENCE</scope>
    <source>
        <strain evidence="3">Pi057C3</strain>
    </source>
</reference>
<feature type="chain" id="PRO_5042189390" evidence="2">
    <location>
        <begin position="25"/>
        <end position="302"/>
    </location>
</feature>